<keyword evidence="8" id="KW-0799">Topoisomerase</keyword>
<dbReference type="Gene3D" id="2.40.70.10">
    <property type="entry name" value="Acid Proteases"/>
    <property type="match status" value="1"/>
</dbReference>
<evidence type="ECO:0000256" key="8">
    <source>
        <dbReference type="RuleBase" id="RU362092"/>
    </source>
</evidence>
<dbReference type="Gene3D" id="2.70.20.10">
    <property type="entry name" value="Topoisomerase I, domain 3"/>
    <property type="match status" value="1"/>
</dbReference>
<keyword evidence="9" id="KW-0175">Coiled coil</keyword>
<dbReference type="InterPro" id="IPR013826">
    <property type="entry name" value="Topo_IA_cen_sub3"/>
</dbReference>
<dbReference type="Gramene" id="GBG58674">
    <property type="protein sequence ID" value="GBG58674"/>
    <property type="gene ID" value="CBR_g75"/>
</dbReference>
<evidence type="ECO:0000256" key="10">
    <source>
        <dbReference type="SAM" id="MobiDB-lite"/>
    </source>
</evidence>
<proteinExistence type="inferred from homology"/>
<name>A0A388JLI3_CHABU</name>
<feature type="region of interest" description="Disordered" evidence="10">
    <location>
        <begin position="153"/>
        <end position="172"/>
    </location>
</feature>
<dbReference type="CDD" id="cd01647">
    <property type="entry name" value="RT_LTR"/>
    <property type="match status" value="1"/>
</dbReference>
<dbReference type="GO" id="GO:0005634">
    <property type="term" value="C:nucleus"/>
    <property type="evidence" value="ECO:0007669"/>
    <property type="project" value="TreeGrafter"/>
</dbReference>
<evidence type="ECO:0000256" key="5">
    <source>
        <dbReference type="ARBA" id="ARBA00022801"/>
    </source>
</evidence>
<evidence type="ECO:0000256" key="1">
    <source>
        <dbReference type="ARBA" id="ARBA00022679"/>
    </source>
</evidence>
<evidence type="ECO:0000259" key="11">
    <source>
        <dbReference type="PROSITE" id="PS50880"/>
    </source>
</evidence>
<keyword evidence="7 8" id="KW-0413">Isomerase</keyword>
<dbReference type="SMART" id="SM00436">
    <property type="entry name" value="TOP1Bc"/>
    <property type="match status" value="1"/>
</dbReference>
<keyword evidence="6" id="KW-0695">RNA-directed DNA polymerase</keyword>
<dbReference type="GO" id="GO:0003964">
    <property type="term" value="F:RNA-directed DNA polymerase activity"/>
    <property type="evidence" value="ECO:0007669"/>
    <property type="project" value="UniProtKB-KW"/>
</dbReference>
<dbReference type="GO" id="GO:0031422">
    <property type="term" value="C:RecQ family helicase-topoisomerase III complex"/>
    <property type="evidence" value="ECO:0007669"/>
    <property type="project" value="TreeGrafter"/>
</dbReference>
<dbReference type="InterPro" id="IPR021109">
    <property type="entry name" value="Peptidase_aspartic_dom_sf"/>
</dbReference>
<dbReference type="InterPro" id="IPR013824">
    <property type="entry name" value="Topo_IA_cen_sub1"/>
</dbReference>
<keyword evidence="14" id="KW-1185">Reference proteome</keyword>
<gene>
    <name evidence="13" type="ORF">CBR_g75</name>
</gene>
<dbReference type="Pfam" id="PF08284">
    <property type="entry name" value="RVP_2"/>
    <property type="match status" value="1"/>
</dbReference>
<dbReference type="InterPro" id="IPR043128">
    <property type="entry name" value="Rev_trsase/Diguanyl_cyclase"/>
</dbReference>
<dbReference type="InterPro" id="IPR023405">
    <property type="entry name" value="Topo_IA_core_domain"/>
</dbReference>
<accession>A0A388JLI3</accession>
<dbReference type="Proteomes" id="UP000265515">
    <property type="component" value="Unassembled WGS sequence"/>
</dbReference>
<dbReference type="Gene3D" id="1.10.460.10">
    <property type="entry name" value="Topoisomerase I, domain 2"/>
    <property type="match status" value="2"/>
</dbReference>
<dbReference type="InterPro" id="IPR013825">
    <property type="entry name" value="Topo_IA_cen_sub2"/>
</dbReference>
<keyword evidence="4" id="KW-0255">Endonuclease</keyword>
<feature type="coiled-coil region" evidence="9">
    <location>
        <begin position="203"/>
        <end position="254"/>
    </location>
</feature>
<dbReference type="Pfam" id="PF01751">
    <property type="entry name" value="Toprim"/>
    <property type="match status" value="1"/>
</dbReference>
<keyword evidence="2" id="KW-0548">Nucleotidyltransferase</keyword>
<evidence type="ECO:0000256" key="7">
    <source>
        <dbReference type="ARBA" id="ARBA00023235"/>
    </source>
</evidence>
<dbReference type="OrthoDB" id="5599419at2759"/>
<sequence length="1169" mass="133080">MCFMLAFVPPPLLLQDKHQLMLTLQQEASQCQWLVLWLDCDREGENIAFEVIDVCRGTNPRLNVLRAHFSALVERDIHHAAQNLQQPNQRFADAVDARQEIDLRIGASFTRFQTLLLRDRFVMPLGESERAGVISYGPCQECHVSSSATTVAVPRQQQYQRPQCPATRTGSSLGMTGQLAGSSIYEYHQRFLAQLALVEADVQRQAAAEAAHLQAEAEAAAEKQRLQAEAEADAQALRREAQELLQRHEATSIDKLKFWHFEPTAGHDNATPEEQHKEFFSKLVARLVYTCNHQQSELEKQHQELAKQHQELVNLRRAMQSHKDLHEDATRALHSHVQDLEQAAPRPDAGDFAAIYRRDSTSWSKLEELDPLTFADFQWMPLPPSARLPKPHCNVLKAQLRDYLHTAVPAPLMDVEVVDLHDYIAKIDREFKTQRYVDIDAPLLYIRIQIGEATCRALIDYGATRNYISQDFMIRADLGPRIRRKSQPTQVTLAESQTHKSIDRCIDSVPVYFAPHASEAVSFDILDTQFDMILGMSWLRSEDHPVNFYRRTVHVCDRNAVLVPCTVAPPHPPISCHVVSAASIRASITRDGIEEMGVCFLHALPPHDILSMDSSLDPRIIELLDAYGDVFEAPHGVVPDQPILHEISLEEVVVPPRGCIYPMSEEELSVLRAQLDDVLEKGMIRPSSSPYGAPVLFVRKKNKDLWLCIDYPKLNVQTVKNVGPLPRIDDLLERRSLDEHVEHMRTVLERLRQAKYKANHDKCEFARQELEYLGHYVTPQGIRPLADKIEAIPLLEQHNGDDWHPVEYFGHKVPPINSLDDARKKGLLAFVMALKRWRHFLLERRRFTWVTDNNPLTYYKTHDTVSSTIGRWMYFIDQFDFKPKHLAGLSNRTADALSRRPDLCAMTHHAFAFDKELQRHFIGAMSPIRISPCCMRSYLRITHRPATIASSKGTCSSTREARTYCVSHETVVFGLAFSASTMTRDSLAISESIALLHDFDNDFDGPTSLPMSLGIVTLAKFADEASPATAIPTTSCARCLSHGNPTSPLPWTSPFPTLGFVVERYWQILAHVEESFWTIYCRYVSEDNVSAEFQWERGRLFDHMAAAVIYEMCQENPLATVCEVTGREKRKFPPFPLNTVELQKRASKWLRMGSEHVMKVRIFLTQSQS</sequence>
<dbReference type="Pfam" id="PF17917">
    <property type="entry name" value="RT_RNaseH"/>
    <property type="match status" value="1"/>
</dbReference>
<dbReference type="SUPFAM" id="SSF56712">
    <property type="entry name" value="Prokaryotic type I DNA topoisomerase"/>
    <property type="match status" value="2"/>
</dbReference>
<dbReference type="Gene3D" id="3.40.50.140">
    <property type="match status" value="1"/>
</dbReference>
<dbReference type="EMBL" id="BFEA01000001">
    <property type="protein sequence ID" value="GBG58674.1"/>
    <property type="molecule type" value="Genomic_DNA"/>
</dbReference>
<organism evidence="13 14">
    <name type="scientific">Chara braunii</name>
    <name type="common">Braun's stonewort</name>
    <dbReference type="NCBI Taxonomy" id="69332"/>
    <lineage>
        <taxon>Eukaryota</taxon>
        <taxon>Viridiplantae</taxon>
        <taxon>Streptophyta</taxon>
        <taxon>Charophyceae</taxon>
        <taxon>Charales</taxon>
        <taxon>Characeae</taxon>
        <taxon>Chara</taxon>
    </lineage>
</organism>
<protein>
    <recommendedName>
        <fullName evidence="8">DNA topoisomerase</fullName>
        <ecNumber evidence="8">5.6.2.1</ecNumber>
    </recommendedName>
</protein>
<dbReference type="Gene3D" id="3.10.10.10">
    <property type="entry name" value="HIV Type 1 Reverse Transcriptase, subunit A, domain 1"/>
    <property type="match status" value="1"/>
</dbReference>
<dbReference type="InterPro" id="IPR041373">
    <property type="entry name" value="RT_RNaseH"/>
</dbReference>
<dbReference type="CDD" id="cd00303">
    <property type="entry name" value="retropepsin_like"/>
    <property type="match status" value="1"/>
</dbReference>
<dbReference type="InterPro" id="IPR013497">
    <property type="entry name" value="Topo_IA_cen"/>
</dbReference>
<evidence type="ECO:0000256" key="3">
    <source>
        <dbReference type="ARBA" id="ARBA00022722"/>
    </source>
</evidence>
<reference evidence="13 14" key="1">
    <citation type="journal article" date="2018" name="Cell">
        <title>The Chara Genome: Secondary Complexity and Implications for Plant Terrestrialization.</title>
        <authorList>
            <person name="Nishiyama T."/>
            <person name="Sakayama H."/>
            <person name="Vries J.D."/>
            <person name="Buschmann H."/>
            <person name="Saint-Marcoux D."/>
            <person name="Ullrich K.K."/>
            <person name="Haas F.B."/>
            <person name="Vanderstraeten L."/>
            <person name="Becker D."/>
            <person name="Lang D."/>
            <person name="Vosolsobe S."/>
            <person name="Rombauts S."/>
            <person name="Wilhelmsson P.K.I."/>
            <person name="Janitza P."/>
            <person name="Kern R."/>
            <person name="Heyl A."/>
            <person name="Rumpler F."/>
            <person name="Villalobos L.I.A.C."/>
            <person name="Clay J.M."/>
            <person name="Skokan R."/>
            <person name="Toyoda A."/>
            <person name="Suzuki Y."/>
            <person name="Kagoshima H."/>
            <person name="Schijlen E."/>
            <person name="Tajeshwar N."/>
            <person name="Catarino B."/>
            <person name="Hetherington A.J."/>
            <person name="Saltykova A."/>
            <person name="Bonnot C."/>
            <person name="Breuninger H."/>
            <person name="Symeonidi A."/>
            <person name="Radhakrishnan G.V."/>
            <person name="Van Nieuwerburgh F."/>
            <person name="Deforce D."/>
            <person name="Chang C."/>
            <person name="Karol K.G."/>
            <person name="Hedrich R."/>
            <person name="Ulvskov P."/>
            <person name="Glockner G."/>
            <person name="Delwiche C.F."/>
            <person name="Petrasek J."/>
            <person name="Van de Peer Y."/>
            <person name="Friml J."/>
            <person name="Beilby M."/>
            <person name="Dolan L."/>
            <person name="Kohara Y."/>
            <person name="Sugano S."/>
            <person name="Fujiyama A."/>
            <person name="Delaux P.-M."/>
            <person name="Quint M."/>
            <person name="TheiBen G."/>
            <person name="Hagemann M."/>
            <person name="Harholt J."/>
            <person name="Dunand C."/>
            <person name="Zachgo S."/>
            <person name="Langdale J."/>
            <person name="Maumus F."/>
            <person name="Straeten D.V.D."/>
            <person name="Gould S.B."/>
            <person name="Rensing S.A."/>
        </authorList>
    </citation>
    <scope>NUCLEOTIDE SEQUENCE [LARGE SCALE GENOMIC DNA]</scope>
    <source>
        <strain evidence="13 14">S276</strain>
    </source>
</reference>
<dbReference type="GO" id="GO:0006281">
    <property type="term" value="P:DNA repair"/>
    <property type="evidence" value="ECO:0007669"/>
    <property type="project" value="TreeGrafter"/>
</dbReference>
<dbReference type="Gene3D" id="1.10.290.10">
    <property type="entry name" value="Topoisomerase I, domain 4"/>
    <property type="match status" value="1"/>
</dbReference>
<keyword evidence="5" id="KW-0378">Hydrolase</keyword>
<dbReference type="GO" id="GO:0006310">
    <property type="term" value="P:DNA recombination"/>
    <property type="evidence" value="ECO:0007669"/>
    <property type="project" value="TreeGrafter"/>
</dbReference>
<dbReference type="InterPro" id="IPR003601">
    <property type="entry name" value="Topo_IA_2"/>
</dbReference>
<dbReference type="STRING" id="69332.A0A388JLI3"/>
<evidence type="ECO:0000256" key="9">
    <source>
        <dbReference type="SAM" id="Coils"/>
    </source>
</evidence>
<dbReference type="PROSITE" id="PS52039">
    <property type="entry name" value="TOPO_IA_2"/>
    <property type="match status" value="1"/>
</dbReference>
<dbReference type="PANTHER" id="PTHR11390:SF21">
    <property type="entry name" value="DNA TOPOISOMERASE 3-ALPHA"/>
    <property type="match status" value="1"/>
</dbReference>
<dbReference type="InterPro" id="IPR043502">
    <property type="entry name" value="DNA/RNA_pol_sf"/>
</dbReference>
<keyword evidence="8" id="KW-0238">DNA-binding</keyword>
<evidence type="ECO:0000256" key="6">
    <source>
        <dbReference type="ARBA" id="ARBA00022918"/>
    </source>
</evidence>
<evidence type="ECO:0000256" key="2">
    <source>
        <dbReference type="ARBA" id="ARBA00022695"/>
    </source>
</evidence>
<dbReference type="AlphaFoldDB" id="A0A388JLI3"/>
<dbReference type="SUPFAM" id="SSF56672">
    <property type="entry name" value="DNA/RNA polymerases"/>
    <property type="match status" value="1"/>
</dbReference>
<evidence type="ECO:0000256" key="4">
    <source>
        <dbReference type="ARBA" id="ARBA00022759"/>
    </source>
</evidence>
<comment type="similarity">
    <text evidence="8">Belongs to the type IA topoisomerase family.</text>
</comment>
<feature type="domain" description="Toprim" evidence="11">
    <location>
        <begin position="1"/>
        <end position="70"/>
    </location>
</feature>
<dbReference type="GO" id="GO:0016787">
    <property type="term" value="F:hydrolase activity"/>
    <property type="evidence" value="ECO:0007669"/>
    <property type="project" value="UniProtKB-KW"/>
</dbReference>
<dbReference type="SUPFAM" id="SSF50630">
    <property type="entry name" value="Acid proteases"/>
    <property type="match status" value="1"/>
</dbReference>
<dbReference type="Pfam" id="PF01131">
    <property type="entry name" value="Topoisom_bac"/>
    <property type="match status" value="1"/>
</dbReference>
<dbReference type="PROSITE" id="PS50880">
    <property type="entry name" value="TOPRIM"/>
    <property type="match status" value="1"/>
</dbReference>
<dbReference type="InterPro" id="IPR000380">
    <property type="entry name" value="Topo_IA"/>
</dbReference>
<keyword evidence="1" id="KW-0808">Transferase</keyword>
<dbReference type="GO" id="GO:0003917">
    <property type="term" value="F:DNA topoisomerase type I (single strand cut, ATP-independent) activity"/>
    <property type="evidence" value="ECO:0007669"/>
    <property type="project" value="UniProtKB-EC"/>
</dbReference>
<feature type="compositionally biased region" description="Low complexity" evidence="10">
    <location>
        <begin position="154"/>
        <end position="163"/>
    </location>
</feature>
<evidence type="ECO:0000313" key="13">
    <source>
        <dbReference type="EMBL" id="GBG58674.1"/>
    </source>
</evidence>
<evidence type="ECO:0000259" key="12">
    <source>
        <dbReference type="PROSITE" id="PS52039"/>
    </source>
</evidence>
<comment type="caution">
    <text evidence="13">The sequence shown here is derived from an EMBL/GenBank/DDBJ whole genome shotgun (WGS) entry which is preliminary data.</text>
</comment>
<evidence type="ECO:0000313" key="14">
    <source>
        <dbReference type="Proteomes" id="UP000265515"/>
    </source>
</evidence>
<dbReference type="EC" id="5.6.2.1" evidence="8"/>
<dbReference type="Gene3D" id="3.30.70.270">
    <property type="match status" value="2"/>
</dbReference>
<dbReference type="GO" id="GO:0003677">
    <property type="term" value="F:DNA binding"/>
    <property type="evidence" value="ECO:0007669"/>
    <property type="project" value="UniProtKB-KW"/>
</dbReference>
<feature type="coiled-coil region" evidence="9">
    <location>
        <begin position="291"/>
        <end position="332"/>
    </location>
</feature>
<dbReference type="PANTHER" id="PTHR11390">
    <property type="entry name" value="PROKARYOTIC DNA TOPOISOMERASE"/>
    <property type="match status" value="1"/>
</dbReference>
<dbReference type="InterPro" id="IPR006171">
    <property type="entry name" value="TOPRIM_dom"/>
</dbReference>
<dbReference type="GO" id="GO:0006265">
    <property type="term" value="P:DNA topological change"/>
    <property type="evidence" value="ECO:0007669"/>
    <property type="project" value="InterPro"/>
</dbReference>
<dbReference type="GO" id="GO:0004519">
    <property type="term" value="F:endonuclease activity"/>
    <property type="evidence" value="ECO:0007669"/>
    <property type="project" value="UniProtKB-KW"/>
</dbReference>
<comment type="catalytic activity">
    <reaction evidence="8">
        <text>ATP-independent breakage of single-stranded DNA, followed by passage and rejoining.</text>
        <dbReference type="EC" id="5.6.2.1"/>
    </reaction>
</comment>
<feature type="domain" description="Topo IA-type catalytic" evidence="12">
    <location>
        <begin position="974"/>
        <end position="1169"/>
    </location>
</feature>
<comment type="function">
    <text evidence="8">Introduces a single-strand break via transesterification at a target site in duplex DNA. Releases the supercoiling and torsional tension of DNA introduced during the DNA replication and transcription by transiently cleaving and rejoining one strand of the DNA duplex. The scissile phosphodiester is attacked by the catalytic tyrosine of the enzyme, resulting in the formation of a DNA-(5'-phosphotyrosyl)-enzyme intermediate and the expulsion of a 3'-OH DNA strand.</text>
</comment>
<keyword evidence="3" id="KW-0540">Nuclease</keyword>